<protein>
    <submittedName>
        <fullName evidence="2">Uncharacterized protein</fullName>
    </submittedName>
</protein>
<evidence type="ECO:0000256" key="1">
    <source>
        <dbReference type="SAM" id="Phobius"/>
    </source>
</evidence>
<gene>
    <name evidence="2" type="ORF">FEF10_12040</name>
</gene>
<sequence>MQTASLYAGLFIAWRFFRGKVGEDPLFARELFGLFIKMFSVCFGIFLSQFVISNDMFLIPTQTGLRIQR</sequence>
<keyword evidence="3" id="KW-1185">Reference proteome</keyword>
<dbReference type="Proteomes" id="UP000310095">
    <property type="component" value="Unassembled WGS sequence"/>
</dbReference>
<dbReference type="EMBL" id="VAVY01000002">
    <property type="protein sequence ID" value="TMM63968.1"/>
    <property type="molecule type" value="Genomic_DNA"/>
</dbReference>
<keyword evidence="1" id="KW-1133">Transmembrane helix</keyword>
<organism evidence="2 3">
    <name type="scientific">Pseudomonas protegens</name>
    <dbReference type="NCBI Taxonomy" id="380021"/>
    <lineage>
        <taxon>Bacteria</taxon>
        <taxon>Pseudomonadati</taxon>
        <taxon>Pseudomonadota</taxon>
        <taxon>Gammaproteobacteria</taxon>
        <taxon>Pseudomonadales</taxon>
        <taxon>Pseudomonadaceae</taxon>
        <taxon>Pseudomonas</taxon>
    </lineage>
</organism>
<evidence type="ECO:0000313" key="2">
    <source>
        <dbReference type="EMBL" id="TMM63968.1"/>
    </source>
</evidence>
<accession>A0ABY2VGR3</accession>
<keyword evidence="1" id="KW-0812">Transmembrane</keyword>
<name>A0ABY2VGR3_9PSED</name>
<proteinExistence type="predicted"/>
<reference evidence="2 3" key="1">
    <citation type="submission" date="2019-05" db="EMBL/GenBank/DDBJ databases">
        <title>Identification and Biocontrol Activity Analysis of Biocontrol Strain PF-1 Based on Genome-wide Data.</title>
        <authorList>
            <person name="Qi J."/>
        </authorList>
    </citation>
    <scope>NUCLEOTIDE SEQUENCE [LARGE SCALE GENOMIC DNA]</scope>
    <source>
        <strain evidence="2 3">PF-1</strain>
    </source>
</reference>
<keyword evidence="1" id="KW-0472">Membrane</keyword>
<evidence type="ECO:0000313" key="3">
    <source>
        <dbReference type="Proteomes" id="UP000310095"/>
    </source>
</evidence>
<comment type="caution">
    <text evidence="2">The sequence shown here is derived from an EMBL/GenBank/DDBJ whole genome shotgun (WGS) entry which is preliminary data.</text>
</comment>
<feature type="transmembrane region" description="Helical" evidence="1">
    <location>
        <begin position="35"/>
        <end position="59"/>
    </location>
</feature>